<gene>
    <name evidence="2" type="ORF">B5808_14510</name>
</gene>
<protein>
    <submittedName>
        <fullName evidence="2">Uncharacterized protein</fullName>
    </submittedName>
</protein>
<feature type="compositionally biased region" description="Basic and acidic residues" evidence="1">
    <location>
        <begin position="1"/>
        <end position="27"/>
    </location>
</feature>
<feature type="region of interest" description="Disordered" evidence="1">
    <location>
        <begin position="1"/>
        <end position="72"/>
    </location>
</feature>
<evidence type="ECO:0000313" key="2">
    <source>
        <dbReference type="EMBL" id="ARJ06286.1"/>
    </source>
</evidence>
<evidence type="ECO:0000313" key="3">
    <source>
        <dbReference type="Proteomes" id="UP000192775"/>
    </source>
</evidence>
<sequence>MSIVSDDKHGIPYDERITGEHDPKDPDGLLTDDPSQLDADDRDPDAPLEETASDHYPTIPSHHGVTQSGPEA</sequence>
<organism evidence="2 3">
    <name type="scientific">Cnuibacter physcomitrellae</name>
    <dbReference type="NCBI Taxonomy" id="1619308"/>
    <lineage>
        <taxon>Bacteria</taxon>
        <taxon>Bacillati</taxon>
        <taxon>Actinomycetota</taxon>
        <taxon>Actinomycetes</taxon>
        <taxon>Micrococcales</taxon>
        <taxon>Microbacteriaceae</taxon>
        <taxon>Cnuibacter</taxon>
    </lineage>
</organism>
<evidence type="ECO:0000256" key="1">
    <source>
        <dbReference type="SAM" id="MobiDB-lite"/>
    </source>
</evidence>
<name>A0A1X9LM42_9MICO</name>
<dbReference type="AlphaFoldDB" id="A0A1X9LM42"/>
<accession>A0A1X9LM42</accession>
<dbReference type="Proteomes" id="UP000192775">
    <property type="component" value="Chromosome"/>
</dbReference>
<feature type="compositionally biased region" description="Acidic residues" evidence="1">
    <location>
        <begin position="38"/>
        <end position="48"/>
    </location>
</feature>
<reference evidence="2 3" key="1">
    <citation type="submission" date="2017-04" db="EMBL/GenBank/DDBJ databases">
        <authorList>
            <person name="Afonso C.L."/>
            <person name="Miller P.J."/>
            <person name="Scott M.A."/>
            <person name="Spackman E."/>
            <person name="Goraichik I."/>
            <person name="Dimitrov K.M."/>
            <person name="Suarez D.L."/>
            <person name="Swayne D.E."/>
        </authorList>
    </citation>
    <scope>NUCLEOTIDE SEQUENCE [LARGE SCALE GENOMIC DNA]</scope>
    <source>
        <strain evidence="3">XA(T)</strain>
    </source>
</reference>
<proteinExistence type="predicted"/>
<dbReference type="EMBL" id="CP020715">
    <property type="protein sequence ID" value="ARJ06286.1"/>
    <property type="molecule type" value="Genomic_DNA"/>
</dbReference>
<keyword evidence="3" id="KW-1185">Reference proteome</keyword>
<dbReference type="STRING" id="1619308.B5808_14510"/>
<dbReference type="KEGG" id="cphy:B5808_14510"/>